<accession>A0A0F6W288</accession>
<dbReference type="AlphaFoldDB" id="A0A0F6W288"/>
<evidence type="ECO:0000313" key="2">
    <source>
        <dbReference type="EMBL" id="AKF05637.1"/>
    </source>
</evidence>
<proteinExistence type="predicted"/>
<gene>
    <name evidence="2" type="ORF">DB32_002786</name>
</gene>
<reference evidence="2 3" key="1">
    <citation type="submission" date="2015-03" db="EMBL/GenBank/DDBJ databases">
        <title>Genome assembly of Sandaracinus amylolyticus DSM 53668.</title>
        <authorList>
            <person name="Sharma G."/>
            <person name="Subramanian S."/>
        </authorList>
    </citation>
    <scope>NUCLEOTIDE SEQUENCE [LARGE SCALE GENOMIC DNA]</scope>
    <source>
        <strain evidence="2 3">DSM 53668</strain>
    </source>
</reference>
<feature type="region of interest" description="Disordered" evidence="1">
    <location>
        <begin position="98"/>
        <end position="122"/>
    </location>
</feature>
<evidence type="ECO:0000256" key="1">
    <source>
        <dbReference type="SAM" id="MobiDB-lite"/>
    </source>
</evidence>
<keyword evidence="3" id="KW-1185">Reference proteome</keyword>
<evidence type="ECO:0000313" key="3">
    <source>
        <dbReference type="Proteomes" id="UP000034883"/>
    </source>
</evidence>
<sequence length="328" mass="34531">MPDVDVDESILAAPRLLAVRAEPAEAAPGDTVRFVGLYADASGAIDEAPLDWAFCVARKPLAELGPVAQACLELENDVLVPIGTGLDVSGAIPRDACGLFGPEPPPSEGGEPAGRPVDPDVTGGYAQPLRVFDATEGSTSLVETRLACGLFGATQQQSVEYTQRYRRNVAPAIQALEITRADGTTETLGDAPIAVRASEVVTVRVRWPDCPLEDACGDGLCGIDETRTLCADDCTTITGSCGGAERYLRFDLATRTLVPERESIRVAWYVSGGTLESERTGVADDDTTTSSENVLALPHAPGELALVVVLRDARGGAAWSQARLRVEP</sequence>
<dbReference type="EMBL" id="CP011125">
    <property type="protein sequence ID" value="AKF05637.1"/>
    <property type="molecule type" value="Genomic_DNA"/>
</dbReference>
<dbReference type="Proteomes" id="UP000034883">
    <property type="component" value="Chromosome"/>
</dbReference>
<organism evidence="2 3">
    <name type="scientific">Sandaracinus amylolyticus</name>
    <dbReference type="NCBI Taxonomy" id="927083"/>
    <lineage>
        <taxon>Bacteria</taxon>
        <taxon>Pseudomonadati</taxon>
        <taxon>Myxococcota</taxon>
        <taxon>Polyangia</taxon>
        <taxon>Polyangiales</taxon>
        <taxon>Sandaracinaceae</taxon>
        <taxon>Sandaracinus</taxon>
    </lineage>
</organism>
<protein>
    <submittedName>
        <fullName evidence="2">Uncharacterized protein</fullName>
    </submittedName>
</protein>
<name>A0A0F6W288_9BACT</name>
<dbReference type="KEGG" id="samy:DB32_002786"/>
<dbReference type="STRING" id="927083.DB32_002786"/>